<keyword evidence="2" id="KW-1185">Reference proteome</keyword>
<evidence type="ECO:0000313" key="2">
    <source>
        <dbReference type="Proteomes" id="UP000029221"/>
    </source>
</evidence>
<dbReference type="Gene3D" id="3.40.30.10">
    <property type="entry name" value="Glutaredoxin"/>
    <property type="match status" value="1"/>
</dbReference>
<dbReference type="AlphaFoldDB" id="A0A090QRH7"/>
<proteinExistence type="predicted"/>
<gene>
    <name evidence="1" type="ORF">JCM19294_714</name>
</gene>
<dbReference type="eggNOG" id="COG3118">
    <property type="taxonomic scope" value="Bacteria"/>
</dbReference>
<evidence type="ECO:0000313" key="1">
    <source>
        <dbReference type="EMBL" id="GAK98081.1"/>
    </source>
</evidence>
<dbReference type="EMBL" id="BBML01000009">
    <property type="protein sequence ID" value="GAK98081.1"/>
    <property type="molecule type" value="Genomic_DNA"/>
</dbReference>
<comment type="caution">
    <text evidence="1">The sequence shown here is derived from an EMBL/GenBank/DDBJ whole genome shotgun (WGS) entry which is preliminary data.</text>
</comment>
<dbReference type="STRING" id="319236.BST91_04830"/>
<dbReference type="InterPro" id="IPR036249">
    <property type="entry name" value="Thioredoxin-like_sf"/>
</dbReference>
<accession>A0A090QRH7</accession>
<organism evidence="1 2">
    <name type="scientific">Nonlabens tegetincola</name>
    <dbReference type="NCBI Taxonomy" id="323273"/>
    <lineage>
        <taxon>Bacteria</taxon>
        <taxon>Pseudomonadati</taxon>
        <taxon>Bacteroidota</taxon>
        <taxon>Flavobacteriia</taxon>
        <taxon>Flavobacteriales</taxon>
        <taxon>Flavobacteriaceae</taxon>
        <taxon>Nonlabens</taxon>
    </lineage>
</organism>
<name>A0A090QRH7_9FLAO</name>
<dbReference type="RefSeq" id="WP_042280097.1">
    <property type="nucleotide sequence ID" value="NZ_BBML01000009.1"/>
</dbReference>
<dbReference type="SUPFAM" id="SSF52833">
    <property type="entry name" value="Thioredoxin-like"/>
    <property type="match status" value="1"/>
</dbReference>
<dbReference type="Pfam" id="PF11009">
    <property type="entry name" value="BrxC"/>
    <property type="match status" value="1"/>
</dbReference>
<dbReference type="NCBIfam" id="TIGR04019">
    <property type="entry name" value="B_thiol_YtxJ"/>
    <property type="match status" value="1"/>
</dbReference>
<dbReference type="InterPro" id="IPR022551">
    <property type="entry name" value="BrxC"/>
</dbReference>
<protein>
    <submittedName>
        <fullName evidence="1">General stress protein</fullName>
    </submittedName>
</protein>
<reference evidence="1" key="1">
    <citation type="journal article" date="2014" name="Genome Announc.">
        <title>Draft Genome Sequences of Marine Flavobacterium Nonlabens Strains NR17, NR24, NR27, NR32, NR33, and Ara13.</title>
        <authorList>
            <person name="Nakanishi M."/>
            <person name="Meirelles P."/>
            <person name="Suzuki R."/>
            <person name="Takatani N."/>
            <person name="Mino S."/>
            <person name="Suda W."/>
            <person name="Oshima K."/>
            <person name="Hattori M."/>
            <person name="Ohkuma M."/>
            <person name="Hosokawa M."/>
            <person name="Miyashita K."/>
            <person name="Thompson F.L."/>
            <person name="Niwa A."/>
            <person name="Sawabe T."/>
            <person name="Sawabe T."/>
        </authorList>
    </citation>
    <scope>NUCLEOTIDE SEQUENCE [LARGE SCALE GENOMIC DNA]</scope>
    <source>
        <strain evidence="1">JCM 19294</strain>
    </source>
</reference>
<sequence>MGIFDKFFKSQRDIAKDEITGIPWDSLESVNQLDNVIRNSRLKPKVIFKHSTRCGISRMVLKNFENNYVKNDVDVSYYYLDLLQFREVSNAIAQKLNVVHQSPQVIVLYQEEVLHNESHHGIDIKKVQEIVANKK</sequence>
<dbReference type="Proteomes" id="UP000029221">
    <property type="component" value="Unassembled WGS sequence"/>
</dbReference>